<sequence length="68" mass="7243">MSAFTSAIGIVSRVSPVHTAVRNCMRDEGGPFEAGNQVLVSSHRKLLSSKAMVVNVAEKSKQDFGGHD</sequence>
<dbReference type="RefSeq" id="WP_154073218.1">
    <property type="nucleotide sequence ID" value="NZ_LT670818.1"/>
</dbReference>
<dbReference type="EMBL" id="LT670818">
    <property type="protein sequence ID" value="SHG54178.1"/>
    <property type="molecule type" value="Genomic_DNA"/>
</dbReference>
<organism evidence="1 2">
    <name type="scientific">Bradyrhizobium erythrophlei</name>
    <dbReference type="NCBI Taxonomy" id="1437360"/>
    <lineage>
        <taxon>Bacteria</taxon>
        <taxon>Pseudomonadati</taxon>
        <taxon>Pseudomonadota</taxon>
        <taxon>Alphaproteobacteria</taxon>
        <taxon>Hyphomicrobiales</taxon>
        <taxon>Nitrobacteraceae</taxon>
        <taxon>Bradyrhizobium</taxon>
    </lineage>
</organism>
<evidence type="ECO:0000313" key="1">
    <source>
        <dbReference type="EMBL" id="SHG54178.1"/>
    </source>
</evidence>
<dbReference type="AlphaFoldDB" id="A0A1M5KN32"/>
<proteinExistence type="predicted"/>
<protein>
    <submittedName>
        <fullName evidence="1">Uncharacterized protein</fullName>
    </submittedName>
</protein>
<dbReference type="Proteomes" id="UP000190675">
    <property type="component" value="Chromosome I"/>
</dbReference>
<accession>A0A1M5KN32</accession>
<gene>
    <name evidence="1" type="ORF">SAMN05444169_2961</name>
</gene>
<dbReference type="OrthoDB" id="3078731at2"/>
<name>A0A1M5KN32_9BRAD</name>
<evidence type="ECO:0000313" key="2">
    <source>
        <dbReference type="Proteomes" id="UP000190675"/>
    </source>
</evidence>
<reference evidence="1 2" key="1">
    <citation type="submission" date="2016-11" db="EMBL/GenBank/DDBJ databases">
        <authorList>
            <person name="Jaros S."/>
            <person name="Januszkiewicz K."/>
            <person name="Wedrychowicz H."/>
        </authorList>
    </citation>
    <scope>NUCLEOTIDE SEQUENCE [LARGE SCALE GENOMIC DNA]</scope>
    <source>
        <strain evidence="1 2">GAS242</strain>
    </source>
</reference>